<proteinExistence type="predicted"/>
<dbReference type="OrthoDB" id="5861180at2759"/>
<dbReference type="Gene3D" id="1.20.5.1890">
    <property type="match status" value="1"/>
</dbReference>
<keyword evidence="2" id="KW-1185">Reference proteome</keyword>
<gene>
    <name evidence="1" type="ORF">Tcan_15734</name>
</gene>
<dbReference type="Proteomes" id="UP000031036">
    <property type="component" value="Unassembled WGS sequence"/>
</dbReference>
<evidence type="ECO:0000313" key="1">
    <source>
        <dbReference type="EMBL" id="KHN82477.1"/>
    </source>
</evidence>
<comment type="caution">
    <text evidence="1">The sequence shown here is derived from an EMBL/GenBank/DDBJ whole genome shotgun (WGS) entry which is preliminary data.</text>
</comment>
<dbReference type="EMBL" id="JPKZ01001349">
    <property type="protein sequence ID" value="KHN82477.1"/>
    <property type="molecule type" value="Genomic_DNA"/>
</dbReference>
<organism evidence="1 2">
    <name type="scientific">Toxocara canis</name>
    <name type="common">Canine roundworm</name>
    <dbReference type="NCBI Taxonomy" id="6265"/>
    <lineage>
        <taxon>Eukaryota</taxon>
        <taxon>Metazoa</taxon>
        <taxon>Ecdysozoa</taxon>
        <taxon>Nematoda</taxon>
        <taxon>Chromadorea</taxon>
        <taxon>Rhabditida</taxon>
        <taxon>Spirurina</taxon>
        <taxon>Ascaridomorpha</taxon>
        <taxon>Ascaridoidea</taxon>
        <taxon>Toxocaridae</taxon>
        <taxon>Toxocara</taxon>
    </lineage>
</organism>
<sequence>MATNPEGLLQTVEVVHHMLTQLKFQREDLEQLLLRLDESTTTHCNIPSSSLQTVNDYIIVTEISPRSTEESNDTKGRSFLQEHVSGTDPENPKLQYLFDIESQRAAMRWCSLRNLFTLLLQQMSVRNPTAATRILLGRSNVAARYVGDSLLITRWAHVQSWS</sequence>
<name>A0A0B2VM13_TOXCA</name>
<accession>A0A0B2VM13</accession>
<dbReference type="SUPFAM" id="SSF161008">
    <property type="entry name" value="Viral glycoprotein ectodomain-like"/>
    <property type="match status" value="1"/>
</dbReference>
<reference evidence="1 2" key="1">
    <citation type="submission" date="2014-11" db="EMBL/GenBank/DDBJ databases">
        <title>Genetic blueprint of the zoonotic pathogen Toxocara canis.</title>
        <authorList>
            <person name="Zhu X.-Q."/>
            <person name="Korhonen P.K."/>
            <person name="Cai H."/>
            <person name="Young N.D."/>
            <person name="Nejsum P."/>
            <person name="von Samson-Himmelstjerna G."/>
            <person name="Boag P.R."/>
            <person name="Tan P."/>
            <person name="Li Q."/>
            <person name="Min J."/>
            <person name="Yang Y."/>
            <person name="Wang X."/>
            <person name="Fang X."/>
            <person name="Hall R.S."/>
            <person name="Hofmann A."/>
            <person name="Sternberg P.W."/>
            <person name="Jex A.R."/>
            <person name="Gasser R.B."/>
        </authorList>
    </citation>
    <scope>NUCLEOTIDE SEQUENCE [LARGE SCALE GENOMIC DNA]</scope>
    <source>
        <strain evidence="1">PN_DK_2014</strain>
    </source>
</reference>
<evidence type="ECO:0000313" key="2">
    <source>
        <dbReference type="Proteomes" id="UP000031036"/>
    </source>
</evidence>
<protein>
    <submittedName>
        <fullName evidence="1">Uncharacterized protein</fullName>
    </submittedName>
</protein>
<dbReference type="AlphaFoldDB" id="A0A0B2VM13"/>